<protein>
    <submittedName>
        <fullName evidence="1">STAS/SEC14 domain-containing protein</fullName>
    </submittedName>
</protein>
<dbReference type="Proteomes" id="UP000886390">
    <property type="component" value="Unassembled WGS sequence"/>
</dbReference>
<gene>
    <name evidence="1" type="ORF">ENJ67_03555</name>
</gene>
<comment type="caution">
    <text evidence="1">The sequence shown here is derived from an EMBL/GenBank/DDBJ whole genome shotgun (WGS) entry which is preliminary data.</text>
</comment>
<dbReference type="Pfam" id="PF11964">
    <property type="entry name" value="SpoIIAA-like"/>
    <property type="match status" value="1"/>
</dbReference>
<dbReference type="InterPro" id="IPR021866">
    <property type="entry name" value="SpoIIAA-like"/>
</dbReference>
<dbReference type="Gene3D" id="3.40.50.10600">
    <property type="entry name" value="SpoIIaa-like domains"/>
    <property type="match status" value="1"/>
</dbReference>
<dbReference type="AlphaFoldDB" id="A0A7C3CAG0"/>
<organism evidence="1">
    <name type="scientific">Sulfurimonas autotrophica</name>
    <dbReference type="NCBI Taxonomy" id="202747"/>
    <lineage>
        <taxon>Bacteria</taxon>
        <taxon>Pseudomonadati</taxon>
        <taxon>Campylobacterota</taxon>
        <taxon>Epsilonproteobacteria</taxon>
        <taxon>Campylobacterales</taxon>
        <taxon>Sulfurimonadaceae</taxon>
        <taxon>Sulfurimonas</taxon>
    </lineage>
</organism>
<evidence type="ECO:0000313" key="1">
    <source>
        <dbReference type="EMBL" id="HFB53785.1"/>
    </source>
</evidence>
<proteinExistence type="predicted"/>
<sequence>MKVLLESDPKIAILEPTESLSKDDFLYAKSIIDPFIEKEGKLNGIIIYTKDFPGWESFSGFVTHMEFIKEHHKHIKKLAFVTDSFVGEMAERIGSHFVSAEVKNFDYDALDKAKEWIVS</sequence>
<accession>A0A7C3CAG0</accession>
<dbReference type="InterPro" id="IPR038396">
    <property type="entry name" value="SpoIIAA-like_sf"/>
</dbReference>
<dbReference type="SUPFAM" id="SSF52091">
    <property type="entry name" value="SpoIIaa-like"/>
    <property type="match status" value="1"/>
</dbReference>
<reference evidence="1" key="1">
    <citation type="journal article" date="2020" name="mSystems">
        <title>Genome- and Community-Level Interaction Insights into Carbon Utilization and Element Cycling Functions of Hydrothermarchaeota in Hydrothermal Sediment.</title>
        <authorList>
            <person name="Zhou Z."/>
            <person name="Liu Y."/>
            <person name="Xu W."/>
            <person name="Pan J."/>
            <person name="Luo Z.H."/>
            <person name="Li M."/>
        </authorList>
    </citation>
    <scope>NUCLEOTIDE SEQUENCE [LARGE SCALE GENOMIC DNA]</scope>
    <source>
        <strain evidence="1">HyVt-507</strain>
    </source>
</reference>
<dbReference type="EMBL" id="DRNH01000190">
    <property type="protein sequence ID" value="HFB53785.1"/>
    <property type="molecule type" value="Genomic_DNA"/>
</dbReference>
<name>A0A7C3CAG0_9BACT</name>
<dbReference type="InterPro" id="IPR036513">
    <property type="entry name" value="STAS_dom_sf"/>
</dbReference>